<sequence length="93" mass="10972">MRHAHRTIPHQRYASSHSGQSLWLLVCADVHASIIHNRSLVSKCIGLLMPILRSDKYPCFDTYRTFLAEAKIRDSEMDEEYWVHARGRRYRTN</sequence>
<keyword evidence="2" id="KW-1185">Reference proteome</keyword>
<gene>
    <name evidence="1" type="ORF">ARMSODRAFT_386602</name>
</gene>
<dbReference type="EMBL" id="KZ293417">
    <property type="protein sequence ID" value="PBK75345.1"/>
    <property type="molecule type" value="Genomic_DNA"/>
</dbReference>
<organism evidence="1 2">
    <name type="scientific">Armillaria solidipes</name>
    <dbReference type="NCBI Taxonomy" id="1076256"/>
    <lineage>
        <taxon>Eukaryota</taxon>
        <taxon>Fungi</taxon>
        <taxon>Dikarya</taxon>
        <taxon>Basidiomycota</taxon>
        <taxon>Agaricomycotina</taxon>
        <taxon>Agaricomycetes</taxon>
        <taxon>Agaricomycetidae</taxon>
        <taxon>Agaricales</taxon>
        <taxon>Marasmiineae</taxon>
        <taxon>Physalacriaceae</taxon>
        <taxon>Armillaria</taxon>
    </lineage>
</organism>
<evidence type="ECO:0000313" key="2">
    <source>
        <dbReference type="Proteomes" id="UP000218334"/>
    </source>
</evidence>
<reference evidence="2" key="1">
    <citation type="journal article" date="2017" name="Nat. Ecol. Evol.">
        <title>Genome expansion and lineage-specific genetic innovations in the forest pathogenic fungi Armillaria.</title>
        <authorList>
            <person name="Sipos G."/>
            <person name="Prasanna A.N."/>
            <person name="Walter M.C."/>
            <person name="O'Connor E."/>
            <person name="Balint B."/>
            <person name="Krizsan K."/>
            <person name="Kiss B."/>
            <person name="Hess J."/>
            <person name="Varga T."/>
            <person name="Slot J."/>
            <person name="Riley R."/>
            <person name="Boka B."/>
            <person name="Rigling D."/>
            <person name="Barry K."/>
            <person name="Lee J."/>
            <person name="Mihaltcheva S."/>
            <person name="LaButti K."/>
            <person name="Lipzen A."/>
            <person name="Waldron R."/>
            <person name="Moloney N.M."/>
            <person name="Sperisen C."/>
            <person name="Kredics L."/>
            <person name="Vagvoelgyi C."/>
            <person name="Patrignani A."/>
            <person name="Fitzpatrick D."/>
            <person name="Nagy I."/>
            <person name="Doyle S."/>
            <person name="Anderson J.B."/>
            <person name="Grigoriev I.V."/>
            <person name="Gueldener U."/>
            <person name="Muensterkoetter M."/>
            <person name="Nagy L.G."/>
        </authorList>
    </citation>
    <scope>NUCLEOTIDE SEQUENCE [LARGE SCALE GENOMIC DNA]</scope>
    <source>
        <strain evidence="2">28-4</strain>
    </source>
</reference>
<protein>
    <submittedName>
        <fullName evidence="1">Uncharacterized protein</fullName>
    </submittedName>
</protein>
<evidence type="ECO:0000313" key="1">
    <source>
        <dbReference type="EMBL" id="PBK75345.1"/>
    </source>
</evidence>
<name>A0A2H3BWZ5_9AGAR</name>
<dbReference type="AlphaFoldDB" id="A0A2H3BWZ5"/>
<accession>A0A2H3BWZ5</accession>
<dbReference type="Proteomes" id="UP000218334">
    <property type="component" value="Unassembled WGS sequence"/>
</dbReference>
<proteinExistence type="predicted"/>